<sequence>MKEFIEKEKARLQAIFEPFNTGGSWMTLVDKGRVSVRVGIVDGFIVTRMAPQFDAGGNVTRVDFWLLIRLSGYDEGFQHAHTIKVVSWSQDDTYLLDLFDDRDRRFHIELIFPDQEPNEAADWKRWRDYKAGNLDRFERIDAELLTEHTRIAEEWE</sequence>
<name>A0A445MY55_9BACT</name>
<gene>
    <name evidence="1" type="ORF">PITCH_A230045</name>
</gene>
<accession>A0A445MY55</accession>
<dbReference type="EMBL" id="OJIN01000146">
    <property type="protein sequence ID" value="SPD74359.1"/>
    <property type="molecule type" value="Genomic_DNA"/>
</dbReference>
<evidence type="ECO:0000313" key="1">
    <source>
        <dbReference type="EMBL" id="SPD74359.1"/>
    </source>
</evidence>
<protein>
    <submittedName>
        <fullName evidence="1">Uncharacterized protein</fullName>
    </submittedName>
</protein>
<dbReference type="AlphaFoldDB" id="A0A445MY55"/>
<reference evidence="1" key="1">
    <citation type="submission" date="2018-01" db="EMBL/GenBank/DDBJ databases">
        <authorList>
            <person name="Regsiter A."/>
            <person name="William W."/>
        </authorList>
    </citation>
    <scope>NUCLEOTIDE SEQUENCE</scope>
    <source>
        <strain evidence="1">TRIP AH-1</strain>
    </source>
</reference>
<organism evidence="1">
    <name type="scientific">uncultured Desulfobacterium sp</name>
    <dbReference type="NCBI Taxonomy" id="201089"/>
    <lineage>
        <taxon>Bacteria</taxon>
        <taxon>Pseudomonadati</taxon>
        <taxon>Thermodesulfobacteriota</taxon>
        <taxon>Desulfobacteria</taxon>
        <taxon>Desulfobacterales</taxon>
        <taxon>Desulfobacteriaceae</taxon>
        <taxon>Desulfobacterium</taxon>
        <taxon>environmental samples</taxon>
    </lineage>
</organism>
<proteinExistence type="predicted"/>